<comment type="caution">
    <text evidence="2">The sequence shown here is derived from an EMBL/GenBank/DDBJ whole genome shotgun (WGS) entry which is preliminary data.</text>
</comment>
<evidence type="ECO:0000313" key="3">
    <source>
        <dbReference type="Proteomes" id="UP000478052"/>
    </source>
</evidence>
<dbReference type="Pfam" id="PF21787">
    <property type="entry name" value="TNP-like_RNaseH_N"/>
    <property type="match status" value="1"/>
</dbReference>
<evidence type="ECO:0000259" key="1">
    <source>
        <dbReference type="Pfam" id="PF21787"/>
    </source>
</evidence>
<reference evidence="2 3" key="1">
    <citation type="submission" date="2019-08" db="EMBL/GenBank/DDBJ databases">
        <title>Whole genome of Aphis craccivora.</title>
        <authorList>
            <person name="Voronova N.V."/>
            <person name="Shulinski R.S."/>
            <person name="Bandarenka Y.V."/>
            <person name="Zhorov D.G."/>
            <person name="Warner D."/>
        </authorList>
    </citation>
    <scope>NUCLEOTIDE SEQUENCE [LARGE SCALE GENOMIC DNA]</scope>
    <source>
        <strain evidence="2">180601</strain>
        <tissue evidence="2">Whole Body</tissue>
    </source>
</reference>
<organism evidence="2 3">
    <name type="scientific">Aphis craccivora</name>
    <name type="common">Cowpea aphid</name>
    <dbReference type="NCBI Taxonomy" id="307492"/>
    <lineage>
        <taxon>Eukaryota</taxon>
        <taxon>Metazoa</taxon>
        <taxon>Ecdysozoa</taxon>
        <taxon>Arthropoda</taxon>
        <taxon>Hexapoda</taxon>
        <taxon>Insecta</taxon>
        <taxon>Pterygota</taxon>
        <taxon>Neoptera</taxon>
        <taxon>Paraneoptera</taxon>
        <taxon>Hemiptera</taxon>
        <taxon>Sternorrhyncha</taxon>
        <taxon>Aphidomorpha</taxon>
        <taxon>Aphidoidea</taxon>
        <taxon>Aphididae</taxon>
        <taxon>Aphidini</taxon>
        <taxon>Aphis</taxon>
        <taxon>Aphis</taxon>
    </lineage>
</organism>
<accession>A0A6G0VQY1</accession>
<keyword evidence="2" id="KW-0808">Transferase</keyword>
<feature type="domain" description="Transposable element P transposase-like RNase H" evidence="1">
    <location>
        <begin position="14"/>
        <end position="107"/>
    </location>
</feature>
<evidence type="ECO:0000313" key="2">
    <source>
        <dbReference type="EMBL" id="KAF0704329.1"/>
    </source>
</evidence>
<gene>
    <name evidence="2" type="ORF">FWK35_00034496</name>
</gene>
<dbReference type="Proteomes" id="UP000478052">
    <property type="component" value="Unassembled WGS sequence"/>
</dbReference>
<keyword evidence="2" id="KW-0695">RNA-directed DNA polymerase</keyword>
<keyword evidence="3" id="KW-1185">Reference proteome</keyword>
<dbReference type="InterPro" id="IPR048365">
    <property type="entry name" value="TNP-like_RNaseH_N"/>
</dbReference>
<keyword evidence="2" id="KW-0548">Nucleotidyltransferase</keyword>
<protein>
    <submittedName>
        <fullName evidence="2">Reverse transcriptase domain-containing protein</fullName>
    </submittedName>
</protein>
<dbReference type="AlphaFoldDB" id="A0A6G0VQY1"/>
<proteinExistence type="predicted"/>
<sequence length="201" mass="23134">MLILYQSTLTMRNYLSIIKSLFGIKKRFQKHSLLIFYEISLCESISVNTMTLKYNGLIDFDKATHGLVFLFRPLADSSTQPIAVFATKGKLSGLTFNESSGLVGKCWCQSSWTGFRWCTKTNRKVVVELGINGKLNNCRNHIENFVDENRNFFIFSDTPRLFKNVKNRLHNNRELIVNVQFKCLNYSAIGTVDPNDSIIKW</sequence>
<name>A0A6G0VQY1_APHCR</name>
<dbReference type="EMBL" id="VUJU01013590">
    <property type="protein sequence ID" value="KAF0704329.1"/>
    <property type="molecule type" value="Genomic_DNA"/>
</dbReference>
<dbReference type="GO" id="GO:0003964">
    <property type="term" value="F:RNA-directed DNA polymerase activity"/>
    <property type="evidence" value="ECO:0007669"/>
    <property type="project" value="UniProtKB-KW"/>
</dbReference>